<feature type="signal peptide" evidence="2">
    <location>
        <begin position="1"/>
        <end position="25"/>
    </location>
</feature>
<evidence type="ECO:0000313" key="3">
    <source>
        <dbReference type="EMBL" id="QDT30871.1"/>
    </source>
</evidence>
<gene>
    <name evidence="3" type="ORF">Mal48_00990</name>
</gene>
<sequence length="221" mass="25251" precursor="true">MTKISKILAVFVAVASLSFVGFAIATTFGGPDWIDVMDAPYFQDYQISRSVGADPSWTATRGSDGGQVATSKVLPEVLSKVMDEVYQKQQQELQELQAREPILQTRNERLSKLQEVDDKALQAYIDKLRVRIADLTQQESDLTSKVTSMAEEAQKIERQVVSRREDIFRLSQQVEELKADLFRLKEIRAQLQDVNFQLNELLIRADERNQLLTKEYNPKPQ</sequence>
<keyword evidence="4" id="KW-1185">Reference proteome</keyword>
<evidence type="ECO:0000313" key="4">
    <source>
        <dbReference type="Proteomes" id="UP000315724"/>
    </source>
</evidence>
<proteinExistence type="predicted"/>
<evidence type="ECO:0000256" key="2">
    <source>
        <dbReference type="SAM" id="SignalP"/>
    </source>
</evidence>
<dbReference type="AlphaFoldDB" id="A0A517QGX4"/>
<reference evidence="3 4" key="1">
    <citation type="submission" date="2019-02" db="EMBL/GenBank/DDBJ databases">
        <title>Deep-cultivation of Planctomycetes and their phenomic and genomic characterization uncovers novel biology.</title>
        <authorList>
            <person name="Wiegand S."/>
            <person name="Jogler M."/>
            <person name="Boedeker C."/>
            <person name="Pinto D."/>
            <person name="Vollmers J."/>
            <person name="Rivas-Marin E."/>
            <person name="Kohn T."/>
            <person name="Peeters S.H."/>
            <person name="Heuer A."/>
            <person name="Rast P."/>
            <person name="Oberbeckmann S."/>
            <person name="Bunk B."/>
            <person name="Jeske O."/>
            <person name="Meyerdierks A."/>
            <person name="Storesund J.E."/>
            <person name="Kallscheuer N."/>
            <person name="Luecker S."/>
            <person name="Lage O.M."/>
            <person name="Pohl T."/>
            <person name="Merkel B.J."/>
            <person name="Hornburger P."/>
            <person name="Mueller R.-W."/>
            <person name="Bruemmer F."/>
            <person name="Labrenz M."/>
            <person name="Spormann A.M."/>
            <person name="Op den Camp H."/>
            <person name="Overmann J."/>
            <person name="Amann R."/>
            <person name="Jetten M.S.M."/>
            <person name="Mascher T."/>
            <person name="Medema M.H."/>
            <person name="Devos D.P."/>
            <person name="Kaster A.-K."/>
            <person name="Ovreas L."/>
            <person name="Rohde M."/>
            <person name="Galperin M.Y."/>
            <person name="Jogler C."/>
        </authorList>
    </citation>
    <scope>NUCLEOTIDE SEQUENCE [LARGE SCALE GENOMIC DNA]</scope>
    <source>
        <strain evidence="3 4">Mal48</strain>
    </source>
</reference>
<keyword evidence="1" id="KW-0175">Coiled coil</keyword>
<feature type="coiled-coil region" evidence="1">
    <location>
        <begin position="79"/>
        <end position="204"/>
    </location>
</feature>
<evidence type="ECO:0000256" key="1">
    <source>
        <dbReference type="SAM" id="Coils"/>
    </source>
</evidence>
<evidence type="ECO:0008006" key="5">
    <source>
        <dbReference type="Google" id="ProtNLM"/>
    </source>
</evidence>
<dbReference type="OrthoDB" id="278889at2"/>
<feature type="chain" id="PRO_5021881935" description="Chromosome partition protein Smc" evidence="2">
    <location>
        <begin position="26"/>
        <end position="221"/>
    </location>
</feature>
<protein>
    <recommendedName>
        <fullName evidence="5">Chromosome partition protein Smc</fullName>
    </recommendedName>
</protein>
<keyword evidence="2" id="KW-0732">Signal</keyword>
<dbReference type="RefSeq" id="WP_145195116.1">
    <property type="nucleotide sequence ID" value="NZ_CP036267.1"/>
</dbReference>
<accession>A0A517QGX4</accession>
<organism evidence="3 4">
    <name type="scientific">Thalassoglobus polymorphus</name>
    <dbReference type="NCBI Taxonomy" id="2527994"/>
    <lineage>
        <taxon>Bacteria</taxon>
        <taxon>Pseudomonadati</taxon>
        <taxon>Planctomycetota</taxon>
        <taxon>Planctomycetia</taxon>
        <taxon>Planctomycetales</taxon>
        <taxon>Planctomycetaceae</taxon>
        <taxon>Thalassoglobus</taxon>
    </lineage>
</organism>
<name>A0A517QGX4_9PLAN</name>
<dbReference type="KEGG" id="tpol:Mal48_00990"/>
<dbReference type="EMBL" id="CP036267">
    <property type="protein sequence ID" value="QDT30871.1"/>
    <property type="molecule type" value="Genomic_DNA"/>
</dbReference>
<dbReference type="Proteomes" id="UP000315724">
    <property type="component" value="Chromosome"/>
</dbReference>